<organism evidence="2">
    <name type="scientific">Heterobasidion araucariae</name>
    <dbReference type="NCBI Taxonomy" id="13564"/>
    <lineage>
        <taxon>Eukaryota</taxon>
        <taxon>Fungi</taxon>
        <taxon>Dikarya</taxon>
        <taxon>Basidiomycota</taxon>
        <taxon>Agaricomycotina</taxon>
        <taxon>Agaricomycetes</taxon>
        <taxon>Russulales</taxon>
        <taxon>Bondarzewiaceae</taxon>
        <taxon>Heterobasidion</taxon>
    </lineage>
</organism>
<reference evidence="2" key="1">
    <citation type="journal article" date="2013" name="Mol. Biol. Evol.">
        <title>Extensive trans-specific polymorphism at the mating type locus of the root decay fungus heterobasidion.</title>
        <authorList>
            <person name="van Diepen L.T."/>
            <person name="Olson A."/>
            <person name="Ihrmark K."/>
            <person name="Stenlid J."/>
            <person name="James T.Y."/>
        </authorList>
    </citation>
    <scope>NUCLEOTIDE SEQUENCE</scope>
    <source>
        <strain evidence="2">88-9-6</strain>
    </source>
</reference>
<feature type="compositionally biased region" description="Pro residues" evidence="1">
    <location>
        <begin position="359"/>
        <end position="370"/>
    </location>
</feature>
<dbReference type="AlphaFoldDB" id="S5RWK1"/>
<feature type="region of interest" description="Disordered" evidence="1">
    <location>
        <begin position="524"/>
        <end position="544"/>
    </location>
</feature>
<sequence length="621" mass="67733">MASPSSYTESWRLIALDSQHLRHISSHYRLTLPDLFTTTPSTQTSSDVEHSIFPLPPPITPDLIGLGMRPVDAQRISQAFLQAVVSLRSIYESQFHKADQSCQAIIRAKGPLIPNFRLRLRTSHVSHFLAKINVWSSKGVSITRHWLMQKSLNSRPSYNSLVHPPDHDEVAMLSLNRSCPSPDTAFFKLEIDDAGQADLIKGMNHPDIAKLSTSSTAEKDRHIQPLDSGSIDCWNAVELSSLFQQRTRSIKSDHQDVLQRYSPCSFPKTYPCPASVCQDASFKVLSRGLQRVMRRPSQAASTDKVIESLTHLHISNSGSTSHSDIHDNKKSLIPAFLLTPTSSPRPSPPTSHLINRPVIPDPLPTPPESPQSPTREPFTSQPAYSKRYNRKAVSLPKRRQIPGDVCKDGQPALTEEPSSVTLLSLPKTITTPPRTPIDQERPLSVITPPTSSLSPTAARKRKTAALPTRRVPSMMPNIVPTTSMPFAAQFAPLSAANVSSLSSSCTSVGPRSIISRTPSLVSLASIDSGPSSPSSNGLDTPPSTPPHFVTKFSLSISPSSSSSKSFTPKFDSAVSPGNLFQFSSAKQPKIFEAHLPSSAPPFGLSAGIKREEMSFSFAFGR</sequence>
<evidence type="ECO:0000256" key="1">
    <source>
        <dbReference type="SAM" id="MobiDB-lite"/>
    </source>
</evidence>
<name>S5RWK1_9AGAM</name>
<dbReference type="EMBL" id="KF280390">
    <property type="protein sequence ID" value="AGS09405.1"/>
    <property type="molecule type" value="Genomic_DNA"/>
</dbReference>
<accession>S5RWK1</accession>
<evidence type="ECO:0000313" key="2">
    <source>
        <dbReference type="EMBL" id="AGS09405.1"/>
    </source>
</evidence>
<feature type="compositionally biased region" description="Low complexity" evidence="1">
    <location>
        <begin position="524"/>
        <end position="539"/>
    </location>
</feature>
<feature type="region of interest" description="Disordered" evidence="1">
    <location>
        <begin position="337"/>
        <end position="465"/>
    </location>
</feature>
<reference evidence="2" key="2">
    <citation type="submission" date="2013-06" db="EMBL/GenBank/DDBJ databases">
        <authorList>
            <person name="van Diepen L.T.A."/>
            <person name="Olson A."/>
            <person name="Ihrmark K."/>
            <person name="Stenlid J."/>
            <person name="James T.Y."/>
        </authorList>
    </citation>
    <scope>NUCLEOTIDE SEQUENCE</scope>
    <source>
        <strain evidence="2">88-9-6</strain>
    </source>
</reference>
<proteinExistence type="predicted"/>
<protein>
    <submittedName>
        <fullName evidence="2">B2 mating type protein</fullName>
    </submittedName>
</protein>